<dbReference type="Pfam" id="PF02397">
    <property type="entry name" value="Bac_transf"/>
    <property type="match status" value="1"/>
</dbReference>
<dbReference type="PANTHER" id="PTHR30576:SF0">
    <property type="entry name" value="UNDECAPRENYL-PHOSPHATE N-ACETYLGALACTOSAMINYL 1-PHOSPHATE TRANSFERASE-RELATED"/>
    <property type="match status" value="1"/>
</dbReference>
<feature type="domain" description="Bacterial sugar transferase" evidence="1">
    <location>
        <begin position="1"/>
        <end position="78"/>
    </location>
</feature>
<dbReference type="AlphaFoldDB" id="A0A0N8HZG4"/>
<evidence type="ECO:0000259" key="1">
    <source>
        <dbReference type="Pfam" id="PF02397"/>
    </source>
</evidence>
<dbReference type="STRING" id="699431.SY89_00148"/>
<dbReference type="Proteomes" id="UP000050535">
    <property type="component" value="Unassembled WGS sequence"/>
</dbReference>
<evidence type="ECO:0000313" key="2">
    <source>
        <dbReference type="EMBL" id="KPN29435.1"/>
    </source>
</evidence>
<accession>A0A0N8HZG4</accession>
<dbReference type="PANTHER" id="PTHR30576">
    <property type="entry name" value="COLANIC BIOSYNTHESIS UDP-GLUCOSE LIPID CARRIER TRANSFERASE"/>
    <property type="match status" value="1"/>
</dbReference>
<reference evidence="3" key="1">
    <citation type="submission" date="2013-11" db="EMBL/GenBank/DDBJ databases">
        <authorList>
            <person name="Hoang H.T."/>
            <person name="Killian M.L."/>
            <person name="Madson D.M."/>
            <person name="Arruda P.H.E."/>
            <person name="Sun D."/>
            <person name="Schwartz K.J."/>
            <person name="Yoon K."/>
        </authorList>
    </citation>
    <scope>NUCLEOTIDE SEQUENCE [LARGE SCALE GENOMIC DNA]</scope>
    <source>
        <strain evidence="3">CDK2</strain>
    </source>
</reference>
<gene>
    <name evidence="2" type="ORF">SY89_00148</name>
</gene>
<keyword evidence="2" id="KW-0808">Transferase</keyword>
<evidence type="ECO:0000313" key="3">
    <source>
        <dbReference type="Proteomes" id="UP000050535"/>
    </source>
</evidence>
<comment type="caution">
    <text evidence="2">The sequence shown here is derived from an EMBL/GenBank/DDBJ whole genome shotgun (WGS) entry which is preliminary data.</text>
</comment>
<dbReference type="PATRIC" id="fig|699431.3.peg.162"/>
<dbReference type="EMBL" id="LGUC01000001">
    <property type="protein sequence ID" value="KPN29435.1"/>
    <property type="molecule type" value="Genomic_DNA"/>
</dbReference>
<protein>
    <submittedName>
        <fullName evidence="2">Putative UDP-glucose lipid carrier transferase</fullName>
    </submittedName>
</protein>
<keyword evidence="3" id="KW-1185">Reference proteome</keyword>
<proteinExistence type="predicted"/>
<sequence>MSVVGPRPERPELDSDIETGVVDWQKRWFVKPGLTGLAQVNDVTGAEPGKKLRYDLQYVKEQSFTLDVKLVIRQVWKVCIDVAETIQS</sequence>
<name>A0A0N8HZG4_9EURY</name>
<dbReference type="InterPro" id="IPR003362">
    <property type="entry name" value="Bact_transf"/>
</dbReference>
<dbReference type="GO" id="GO:0016780">
    <property type="term" value="F:phosphotransferase activity, for other substituted phosphate groups"/>
    <property type="evidence" value="ECO:0007669"/>
    <property type="project" value="TreeGrafter"/>
</dbReference>
<organism evidence="2 3">
    <name type="scientific">Halolamina pelagica</name>
    <dbReference type="NCBI Taxonomy" id="699431"/>
    <lineage>
        <taxon>Archaea</taxon>
        <taxon>Methanobacteriati</taxon>
        <taxon>Methanobacteriota</taxon>
        <taxon>Stenosarchaea group</taxon>
        <taxon>Halobacteria</taxon>
        <taxon>Halobacteriales</taxon>
        <taxon>Haloferacaceae</taxon>
    </lineage>
</organism>